<name>A0A7R8D062_LEPSM</name>
<gene>
    <name evidence="1" type="ORF">LSAA_11942</name>
</gene>
<dbReference type="AlphaFoldDB" id="A0A7R8D062"/>
<evidence type="ECO:0000313" key="1">
    <source>
        <dbReference type="EMBL" id="CAF2980277.1"/>
    </source>
</evidence>
<keyword evidence="2" id="KW-1185">Reference proteome</keyword>
<dbReference type="EMBL" id="HG994585">
    <property type="protein sequence ID" value="CAF2980277.1"/>
    <property type="molecule type" value="Genomic_DNA"/>
</dbReference>
<sequence length="173" mass="19101">MTSTAMLKRKCMFTDELKTYIYVFASAVMLRKLMKTQVHSAKHKTSTRGDNLSSTVTNFFVSKTGPSVFTIAEGTPAFHTVNHHNSYRSMDCTSGLLRKIFPDLVTAQTISSAWTKTESIVNAVIATHSVDVAMEALEEILYPGVSTDGSLETIPSTHSIFWLAKWGSTKQIS</sequence>
<proteinExistence type="predicted"/>
<reference evidence="1" key="1">
    <citation type="submission" date="2021-02" db="EMBL/GenBank/DDBJ databases">
        <authorList>
            <person name="Bekaert M."/>
        </authorList>
    </citation>
    <scope>NUCLEOTIDE SEQUENCE</scope>
    <source>
        <strain evidence="1">IoA-00</strain>
    </source>
</reference>
<evidence type="ECO:0000313" key="2">
    <source>
        <dbReference type="Proteomes" id="UP000675881"/>
    </source>
</evidence>
<dbReference type="Proteomes" id="UP000675881">
    <property type="component" value="Chromosome 6"/>
</dbReference>
<accession>A0A7R8D062</accession>
<organism evidence="1 2">
    <name type="scientific">Lepeophtheirus salmonis</name>
    <name type="common">Salmon louse</name>
    <name type="synonym">Caligus salmonis</name>
    <dbReference type="NCBI Taxonomy" id="72036"/>
    <lineage>
        <taxon>Eukaryota</taxon>
        <taxon>Metazoa</taxon>
        <taxon>Ecdysozoa</taxon>
        <taxon>Arthropoda</taxon>
        <taxon>Crustacea</taxon>
        <taxon>Multicrustacea</taxon>
        <taxon>Hexanauplia</taxon>
        <taxon>Copepoda</taxon>
        <taxon>Siphonostomatoida</taxon>
        <taxon>Caligidae</taxon>
        <taxon>Lepeophtheirus</taxon>
    </lineage>
</organism>
<protein>
    <submittedName>
        <fullName evidence="1">(salmon louse) hypothetical protein</fullName>
    </submittedName>
</protein>